<dbReference type="GO" id="GO:0000076">
    <property type="term" value="P:DNA replication checkpoint signaling"/>
    <property type="evidence" value="ECO:0007669"/>
    <property type="project" value="TreeGrafter"/>
</dbReference>
<dbReference type="GO" id="GO:0043111">
    <property type="term" value="P:replication fork arrest"/>
    <property type="evidence" value="ECO:0007669"/>
    <property type="project" value="TreeGrafter"/>
</dbReference>
<keyword evidence="7" id="KW-1185">Reference proteome</keyword>
<dbReference type="OrthoDB" id="310853at2759"/>
<comment type="subcellular location">
    <subcellularLocation>
        <location evidence="1">Nucleus</location>
    </subcellularLocation>
</comment>
<dbReference type="PANTHER" id="PTHR22940:SF4">
    <property type="entry name" value="PROTEIN TIMELESS HOMOLOG"/>
    <property type="match status" value="1"/>
</dbReference>
<evidence type="ECO:0000256" key="1">
    <source>
        <dbReference type="ARBA" id="ARBA00004123"/>
    </source>
</evidence>
<proteinExistence type="predicted"/>
<comment type="caution">
    <text evidence="6">The sequence shown here is derived from an EMBL/GenBank/DDBJ whole genome shotgun (WGS) entry which is preliminary data.</text>
</comment>
<sequence>MINPKLSAEIAAACNALGFYDGSKYTKDRYCFETVKELIRHLRRDGSQHEARQMLGEAKVLQKDLIPLMKDYHDDKELFGIVLRLMVNLTHPVLLLYREEEPNDPQERKNYLNLLSHQQEYKKSFVDEDIFTVLSLKLRSLLEIDWTERDEDTNIEIERVLILVRNVLQVPADLAEEQRADNDASIHDQVLWVCHTSGINAIFLYLASTESEQPYFMHILEILSQTLREQNAAELATAAAERSLEERKRDESELSRLRQAEIEARQMKMKLLRGSRHSKFGGTYCLKNVKSISERDMIYHKPLNAFTSIDFDHNKTKVKTPKNRRADNIDVQERRSAYSIRLFLKELCIEFLSGAYNAVMYHVKDSLVRNKGQENDESYYLWALKFFMEFNRNYKFRIELVSETMSVQTFHWVQTQLDRCHEMLQTLKKNRRQWVKRQHLALKAYQELLMTLLEMDRSADEGVRSTARVIKSNIFYVLEYREMSQVLLQSFDPSKLPLNYLGDLLETNHVFLKMLEHFCKKEKIMVQKKKRKGGSKKKKPKKKVQEAARTEDIKTAEELWEEGLAEELSVVIQENPSLPLVAMPFDVLSEKSEDEQKIDCLKVIKRHMKERNFMEAIATLKAAIEIWPDLGSTDNGEMTTEDQFVALKDIFFAELPGEYKIVEN</sequence>
<dbReference type="GO" id="GO:0003677">
    <property type="term" value="F:DNA binding"/>
    <property type="evidence" value="ECO:0007669"/>
    <property type="project" value="TreeGrafter"/>
</dbReference>
<gene>
    <name evidence="6" type="ORF">CLODIP_2_CD06855</name>
</gene>
<evidence type="ECO:0000256" key="4">
    <source>
        <dbReference type="SAM" id="MobiDB-lite"/>
    </source>
</evidence>
<dbReference type="Proteomes" id="UP000494165">
    <property type="component" value="Unassembled WGS sequence"/>
</dbReference>
<feature type="compositionally biased region" description="Basic residues" evidence="4">
    <location>
        <begin position="526"/>
        <end position="542"/>
    </location>
</feature>
<dbReference type="EMBL" id="CADEPI010000239">
    <property type="protein sequence ID" value="CAB3381611.1"/>
    <property type="molecule type" value="Genomic_DNA"/>
</dbReference>
<evidence type="ECO:0000313" key="6">
    <source>
        <dbReference type="EMBL" id="CAB3381611.1"/>
    </source>
</evidence>
<name>A0A8S1DN09_9INSE</name>
<feature type="domain" description="Timeless N-terminal" evidence="5">
    <location>
        <begin position="24"/>
        <end position="285"/>
    </location>
</feature>
<protein>
    <recommendedName>
        <fullName evidence="5">Timeless N-terminal domain-containing protein</fullName>
    </recommendedName>
</protein>
<dbReference type="GO" id="GO:0009649">
    <property type="term" value="P:entrainment of circadian clock"/>
    <property type="evidence" value="ECO:0007669"/>
    <property type="project" value="TreeGrafter"/>
</dbReference>
<organism evidence="6 7">
    <name type="scientific">Cloeon dipterum</name>
    <dbReference type="NCBI Taxonomy" id="197152"/>
    <lineage>
        <taxon>Eukaryota</taxon>
        <taxon>Metazoa</taxon>
        <taxon>Ecdysozoa</taxon>
        <taxon>Arthropoda</taxon>
        <taxon>Hexapoda</taxon>
        <taxon>Insecta</taxon>
        <taxon>Pterygota</taxon>
        <taxon>Palaeoptera</taxon>
        <taxon>Ephemeroptera</taxon>
        <taxon>Pisciforma</taxon>
        <taxon>Baetidae</taxon>
        <taxon>Cloeon</taxon>
    </lineage>
</organism>
<dbReference type="PANTHER" id="PTHR22940">
    <property type="entry name" value="TIMEOUT/TIMELESS-2"/>
    <property type="match status" value="1"/>
</dbReference>
<feature type="region of interest" description="Disordered" evidence="4">
    <location>
        <begin position="526"/>
        <end position="548"/>
    </location>
</feature>
<dbReference type="GO" id="GO:0031298">
    <property type="term" value="C:replication fork protection complex"/>
    <property type="evidence" value="ECO:0007669"/>
    <property type="project" value="TreeGrafter"/>
</dbReference>
<dbReference type="Pfam" id="PF04821">
    <property type="entry name" value="TIMELESS"/>
    <property type="match status" value="1"/>
</dbReference>
<dbReference type="GO" id="GO:0006281">
    <property type="term" value="P:DNA repair"/>
    <property type="evidence" value="ECO:0007669"/>
    <property type="project" value="TreeGrafter"/>
</dbReference>
<keyword evidence="2" id="KW-0539">Nucleus</keyword>
<evidence type="ECO:0000256" key="2">
    <source>
        <dbReference type="ARBA" id="ARBA00023242"/>
    </source>
</evidence>
<dbReference type="InterPro" id="IPR006906">
    <property type="entry name" value="Timeless_N"/>
</dbReference>
<evidence type="ECO:0000259" key="5">
    <source>
        <dbReference type="Pfam" id="PF04821"/>
    </source>
</evidence>
<evidence type="ECO:0000256" key="3">
    <source>
        <dbReference type="ARBA" id="ARBA00023306"/>
    </source>
</evidence>
<reference evidence="6 7" key="1">
    <citation type="submission" date="2020-04" db="EMBL/GenBank/DDBJ databases">
        <authorList>
            <person name="Alioto T."/>
            <person name="Alioto T."/>
            <person name="Gomez Garrido J."/>
        </authorList>
    </citation>
    <scope>NUCLEOTIDE SEQUENCE [LARGE SCALE GENOMIC DNA]</scope>
</reference>
<evidence type="ECO:0000313" key="7">
    <source>
        <dbReference type="Proteomes" id="UP000494165"/>
    </source>
</evidence>
<keyword evidence="3" id="KW-0131">Cell cycle</keyword>
<accession>A0A8S1DN09</accession>
<dbReference type="InterPro" id="IPR044998">
    <property type="entry name" value="Timeless"/>
</dbReference>
<dbReference type="AlphaFoldDB" id="A0A8S1DN09"/>